<dbReference type="AlphaFoldDB" id="M0BKG7"/>
<evidence type="ECO:0000313" key="2">
    <source>
        <dbReference type="Proteomes" id="UP000011560"/>
    </source>
</evidence>
<gene>
    <name evidence="1" type="ORF">C479_08328</name>
</gene>
<accession>M0BKG7</accession>
<comment type="caution">
    <text evidence="1">The sequence shown here is derived from an EMBL/GenBank/DDBJ whole genome shotgun (WGS) entry which is preliminary data.</text>
</comment>
<protein>
    <submittedName>
        <fullName evidence="1">Uncharacterized protein</fullName>
    </submittedName>
</protein>
<organism evidence="1 2">
    <name type="scientific">Halovivax asiaticus JCM 14624</name>
    <dbReference type="NCBI Taxonomy" id="1227490"/>
    <lineage>
        <taxon>Archaea</taxon>
        <taxon>Methanobacteriati</taxon>
        <taxon>Methanobacteriota</taxon>
        <taxon>Stenosarchaea group</taxon>
        <taxon>Halobacteria</taxon>
        <taxon>Halobacteriales</taxon>
        <taxon>Natrialbaceae</taxon>
        <taxon>Halovivax</taxon>
    </lineage>
</organism>
<dbReference type="OrthoDB" id="157412at2157"/>
<dbReference type="Proteomes" id="UP000011560">
    <property type="component" value="Unassembled WGS sequence"/>
</dbReference>
<dbReference type="RefSeq" id="WP_007700778.1">
    <property type="nucleotide sequence ID" value="NZ_AOIQ01000014.1"/>
</dbReference>
<evidence type="ECO:0000313" key="1">
    <source>
        <dbReference type="EMBL" id="ELZ10803.1"/>
    </source>
</evidence>
<reference evidence="1 2" key="1">
    <citation type="journal article" date="2014" name="PLoS Genet.">
        <title>Phylogenetically driven sequencing of extremely halophilic archaea reveals strategies for static and dynamic osmo-response.</title>
        <authorList>
            <person name="Becker E.A."/>
            <person name="Seitzer P.M."/>
            <person name="Tritt A."/>
            <person name="Larsen D."/>
            <person name="Krusor M."/>
            <person name="Yao A.I."/>
            <person name="Wu D."/>
            <person name="Madern D."/>
            <person name="Eisen J.A."/>
            <person name="Darling A.E."/>
            <person name="Facciotti M.T."/>
        </authorList>
    </citation>
    <scope>NUCLEOTIDE SEQUENCE [LARGE SCALE GENOMIC DNA]</scope>
    <source>
        <strain evidence="1 2">JCM 14624</strain>
    </source>
</reference>
<keyword evidence="2" id="KW-1185">Reference proteome</keyword>
<dbReference type="EMBL" id="AOIQ01000014">
    <property type="protein sequence ID" value="ELZ10803.1"/>
    <property type="molecule type" value="Genomic_DNA"/>
</dbReference>
<sequence>MTSDDGPLPTEVQIAALEELRDELQEKPVKETRLADLFVEVSTSPPQLWNRATAFIAVEPVEDTSGDGDEASVQATAVVTEVSKLARGWWAPEIVADCDAMITIDVHAGLPTENFVKLATAEIDEQIEAIRSGEDIDQGPPL</sequence>
<name>M0BKG7_9EURY</name>
<dbReference type="STRING" id="1227490.C479_08328"/>
<proteinExistence type="predicted"/>